<name>I7ZCZ0_9GAMM</name>
<evidence type="ECO:0000313" key="6">
    <source>
        <dbReference type="EMBL" id="EIT69759.1"/>
    </source>
</evidence>
<evidence type="ECO:0000259" key="5">
    <source>
        <dbReference type="PROSITE" id="PS50072"/>
    </source>
</evidence>
<keyword evidence="7" id="KW-1185">Reference proteome</keyword>
<dbReference type="AlphaFoldDB" id="I7ZCZ0"/>
<dbReference type="SUPFAM" id="SSF50891">
    <property type="entry name" value="Cyclophilin-like"/>
    <property type="match status" value="1"/>
</dbReference>
<dbReference type="InterPro" id="IPR002130">
    <property type="entry name" value="Cyclophilin-type_PPIase_dom"/>
</dbReference>
<feature type="signal peptide" evidence="4">
    <location>
        <begin position="1"/>
        <end position="25"/>
    </location>
</feature>
<gene>
    <name evidence="6" type="ORF">WQQ_33410</name>
</gene>
<dbReference type="RefSeq" id="WP_007186280.1">
    <property type="nucleotide sequence ID" value="NZ_AKGD01000002.1"/>
</dbReference>
<keyword evidence="3 6" id="KW-0413">Isomerase</keyword>
<dbReference type="Pfam" id="PF00160">
    <property type="entry name" value="Pro_isomerase"/>
    <property type="match status" value="1"/>
</dbReference>
<evidence type="ECO:0000313" key="7">
    <source>
        <dbReference type="Proteomes" id="UP000003704"/>
    </source>
</evidence>
<dbReference type="EC" id="5.2.1.8" evidence="1"/>
<evidence type="ECO:0000256" key="3">
    <source>
        <dbReference type="ARBA" id="ARBA00023235"/>
    </source>
</evidence>
<sequence>MQSIGKTCFTAMFALLATMSATASAAAPSAKPLTTSDVLDNSQSSDWRTPNAVDLLILTLDDDDGARVVMELAPAFAPQHADNLRALAREHYFDGLAIMRVQENYVVQWGDPDGDKREVRTAKRTLPGEFFRSASGLNFSALPDADVYAPEVGYVDGFPAARDRQRGQAWLAHCYAALGVGRAMGADSGGGTELYVVIGHAPRHLDRNITLAGRVLQGMEHLSALPRGTGTLGFYEKPEQYVKIRSLRLAADLPESERVALQVLRTDTATWKAYVETRRFRRDAWFIEPTGHADVCNVGVPVRAAP</sequence>
<evidence type="ECO:0000256" key="1">
    <source>
        <dbReference type="ARBA" id="ARBA00013194"/>
    </source>
</evidence>
<dbReference type="PROSITE" id="PS50072">
    <property type="entry name" value="CSA_PPIASE_2"/>
    <property type="match status" value="1"/>
</dbReference>
<dbReference type="STRING" id="1172194.WQQ_33410"/>
<dbReference type="Gene3D" id="2.40.100.10">
    <property type="entry name" value="Cyclophilin-like"/>
    <property type="match status" value="1"/>
</dbReference>
<evidence type="ECO:0000256" key="4">
    <source>
        <dbReference type="SAM" id="SignalP"/>
    </source>
</evidence>
<dbReference type="GO" id="GO:0003755">
    <property type="term" value="F:peptidyl-prolyl cis-trans isomerase activity"/>
    <property type="evidence" value="ECO:0007669"/>
    <property type="project" value="UniProtKB-KW"/>
</dbReference>
<organism evidence="6 7">
    <name type="scientific">Hydrocarboniphaga effusa AP103</name>
    <dbReference type="NCBI Taxonomy" id="1172194"/>
    <lineage>
        <taxon>Bacteria</taxon>
        <taxon>Pseudomonadati</taxon>
        <taxon>Pseudomonadota</taxon>
        <taxon>Gammaproteobacteria</taxon>
        <taxon>Nevskiales</taxon>
        <taxon>Nevskiaceae</taxon>
        <taxon>Hydrocarboniphaga</taxon>
    </lineage>
</organism>
<accession>I7ZCZ0</accession>
<dbReference type="InterPro" id="IPR029000">
    <property type="entry name" value="Cyclophilin-like_dom_sf"/>
</dbReference>
<protein>
    <recommendedName>
        <fullName evidence="1">peptidylprolyl isomerase</fullName>
        <ecNumber evidence="1">5.2.1.8</ecNumber>
    </recommendedName>
</protein>
<proteinExistence type="predicted"/>
<keyword evidence="4" id="KW-0732">Signal</keyword>
<dbReference type="PATRIC" id="fig|1172194.4.peg.3240"/>
<dbReference type="EMBL" id="AKGD01000002">
    <property type="protein sequence ID" value="EIT69759.1"/>
    <property type="molecule type" value="Genomic_DNA"/>
</dbReference>
<dbReference type="InterPro" id="IPR044665">
    <property type="entry name" value="E_coli_cyclophilin_A-like"/>
</dbReference>
<reference evidence="6 7" key="1">
    <citation type="journal article" date="2012" name="J. Bacteriol.">
        <title>Genome Sequence of n-Alkane-Degrading Hydrocarboniphaga effusa Strain AP103T (ATCC BAA-332T).</title>
        <authorList>
            <person name="Chang H.K."/>
            <person name="Zylstra G.J."/>
            <person name="Chae J.C."/>
        </authorList>
    </citation>
    <scope>NUCLEOTIDE SEQUENCE [LARGE SCALE GENOMIC DNA]</scope>
    <source>
        <strain evidence="6 7">AP103</strain>
    </source>
</reference>
<feature type="chain" id="PRO_5003712557" description="peptidylprolyl isomerase" evidence="4">
    <location>
        <begin position="26"/>
        <end position="306"/>
    </location>
</feature>
<dbReference type="PANTHER" id="PTHR43246">
    <property type="entry name" value="PEPTIDYL-PROLYL CIS-TRANS ISOMERASE CYP38, CHLOROPLASTIC"/>
    <property type="match status" value="1"/>
</dbReference>
<feature type="domain" description="PPIase cyclophilin-type" evidence="5">
    <location>
        <begin position="55"/>
        <end position="249"/>
    </location>
</feature>
<dbReference type="Proteomes" id="UP000003704">
    <property type="component" value="Unassembled WGS sequence"/>
</dbReference>
<keyword evidence="2" id="KW-0697">Rotamase</keyword>
<evidence type="ECO:0000256" key="2">
    <source>
        <dbReference type="ARBA" id="ARBA00023110"/>
    </source>
</evidence>
<comment type="caution">
    <text evidence="6">The sequence shown here is derived from an EMBL/GenBank/DDBJ whole genome shotgun (WGS) entry which is preliminary data.</text>
</comment>